<evidence type="ECO:0000256" key="3">
    <source>
        <dbReference type="ARBA" id="ARBA00023274"/>
    </source>
</evidence>
<dbReference type="OrthoDB" id="274752at2759"/>
<evidence type="ECO:0000256" key="2">
    <source>
        <dbReference type="ARBA" id="ARBA00022980"/>
    </source>
</evidence>
<gene>
    <name evidence="4" type="ORF">CANTEDRAFT_115060</name>
</gene>
<organism evidence="5">
    <name type="scientific">Candida tenuis (strain ATCC 10573 / BCRC 21748 / CBS 615 / JCM 9827 / NBRC 10315 / NRRL Y-1498 / VKM Y-70)</name>
    <name type="common">Yeast</name>
    <name type="synonym">Yamadazyma tenuis</name>
    <dbReference type="NCBI Taxonomy" id="590646"/>
    <lineage>
        <taxon>Eukaryota</taxon>
        <taxon>Fungi</taxon>
        <taxon>Dikarya</taxon>
        <taxon>Ascomycota</taxon>
        <taxon>Saccharomycotina</taxon>
        <taxon>Pichiomycetes</taxon>
        <taxon>Debaryomycetaceae</taxon>
        <taxon>Yamadazyma</taxon>
    </lineage>
</organism>
<dbReference type="GO" id="GO:0003735">
    <property type="term" value="F:structural constituent of ribosome"/>
    <property type="evidence" value="ECO:0007669"/>
    <property type="project" value="InterPro"/>
</dbReference>
<accession>G3B795</accession>
<protein>
    <submittedName>
        <fullName evidence="4">Nucleic acid-binding protein</fullName>
    </submittedName>
</protein>
<dbReference type="Pfam" id="PF00366">
    <property type="entry name" value="Ribosomal_S17"/>
    <property type="match status" value="1"/>
</dbReference>
<keyword evidence="3" id="KW-0687">Ribonucleoprotein</keyword>
<proteinExistence type="inferred from homology"/>
<keyword evidence="5" id="KW-1185">Reference proteome</keyword>
<dbReference type="Gene3D" id="2.40.50.140">
    <property type="entry name" value="Nucleic acid-binding proteins"/>
    <property type="match status" value="1"/>
</dbReference>
<reference evidence="4 5" key="1">
    <citation type="journal article" date="2011" name="Proc. Natl. Acad. Sci. U.S.A.">
        <title>Comparative genomics of xylose-fermenting fungi for enhanced biofuel production.</title>
        <authorList>
            <person name="Wohlbach D.J."/>
            <person name="Kuo A."/>
            <person name="Sato T.K."/>
            <person name="Potts K.M."/>
            <person name="Salamov A.A."/>
            <person name="LaButti K.M."/>
            <person name="Sun H."/>
            <person name="Clum A."/>
            <person name="Pangilinan J.L."/>
            <person name="Lindquist E.A."/>
            <person name="Lucas S."/>
            <person name="Lapidus A."/>
            <person name="Jin M."/>
            <person name="Gunawan C."/>
            <person name="Balan V."/>
            <person name="Dale B.E."/>
            <person name="Jeffries T.W."/>
            <person name="Zinkel R."/>
            <person name="Barry K.W."/>
            <person name="Grigoriev I.V."/>
            <person name="Gasch A.P."/>
        </authorList>
    </citation>
    <scope>NUCLEOTIDE SEQUENCE [LARGE SCALE GENOMIC DNA]</scope>
    <source>
        <strain evidence="5">ATCC 10573 / BCRC 21748 / CBS 615 / JCM 9827 / NBRC 10315 / NRRL Y-1498 / VKM Y-70</strain>
    </source>
</reference>
<dbReference type="STRING" id="590646.G3B795"/>
<dbReference type="InterPro" id="IPR012340">
    <property type="entry name" value="NA-bd_OB-fold"/>
</dbReference>
<dbReference type="PANTHER" id="PTHR10744:SF1">
    <property type="entry name" value="SMALL RIBOSOMAL SUBUNIT PROTEIN US17M"/>
    <property type="match status" value="1"/>
</dbReference>
<evidence type="ECO:0000256" key="1">
    <source>
        <dbReference type="ARBA" id="ARBA00010254"/>
    </source>
</evidence>
<dbReference type="InterPro" id="IPR000266">
    <property type="entry name" value="Ribosomal_uS17"/>
</dbReference>
<dbReference type="PANTHER" id="PTHR10744">
    <property type="entry name" value="40S RIBOSOMAL PROTEIN S11 FAMILY MEMBER"/>
    <property type="match status" value="1"/>
</dbReference>
<dbReference type="GO" id="GO:1990904">
    <property type="term" value="C:ribonucleoprotein complex"/>
    <property type="evidence" value="ECO:0007669"/>
    <property type="project" value="UniProtKB-KW"/>
</dbReference>
<dbReference type="HOGENOM" id="CLU_1246209_0_0_1"/>
<dbReference type="EMBL" id="GL996527">
    <property type="protein sequence ID" value="EGV61601.1"/>
    <property type="molecule type" value="Genomic_DNA"/>
</dbReference>
<name>G3B795_CANTC</name>
<dbReference type="SUPFAM" id="SSF50249">
    <property type="entry name" value="Nucleic acid-binding proteins"/>
    <property type="match status" value="1"/>
</dbReference>
<evidence type="ECO:0000313" key="5">
    <source>
        <dbReference type="Proteomes" id="UP000000707"/>
    </source>
</evidence>
<dbReference type="AlphaFoldDB" id="G3B795"/>
<dbReference type="GO" id="GO:0005840">
    <property type="term" value="C:ribosome"/>
    <property type="evidence" value="ECO:0007669"/>
    <property type="project" value="UniProtKB-KW"/>
</dbReference>
<keyword evidence="2" id="KW-0689">Ribosomal protein</keyword>
<evidence type="ECO:0000313" key="4">
    <source>
        <dbReference type="EMBL" id="EGV61601.1"/>
    </source>
</evidence>
<dbReference type="CDD" id="cd00364">
    <property type="entry name" value="Ribosomal_uS17"/>
    <property type="match status" value="1"/>
</dbReference>
<dbReference type="GO" id="GO:0005739">
    <property type="term" value="C:mitochondrion"/>
    <property type="evidence" value="ECO:0007669"/>
    <property type="project" value="TreeGrafter"/>
</dbReference>
<sequence>MARQNFVGLVVSQGKMHKTVKVRVQTKIHDAKINKDVFKRKDYLVHDEGNLCKEGDIVRIESIPKISARKFFAVAEIKVDKGQQFALYEKLAQEKVAQEESQLVKEFVSRRENLQRVITKIEDLKALDRIVHTAQTDPDASREALVKQINEIKQKYNIDSWPTDKPVLDLELTSDKLELAEMQTRETHIHRILDALMSDENAGVRKEILSKVAKKNVDELKPGIQKNILRKYVLDVRNEVPIKF</sequence>
<dbReference type="eggNOG" id="KOG1740">
    <property type="taxonomic scope" value="Eukaryota"/>
</dbReference>
<comment type="similarity">
    <text evidence="1">Belongs to the universal ribosomal protein uS17 family.</text>
</comment>
<dbReference type="Proteomes" id="UP000000707">
    <property type="component" value="Unassembled WGS sequence"/>
</dbReference>
<dbReference type="GO" id="GO:0006412">
    <property type="term" value="P:translation"/>
    <property type="evidence" value="ECO:0007669"/>
    <property type="project" value="InterPro"/>
</dbReference>